<dbReference type="KEGG" id="daq:DAQ1742_01375"/>
<feature type="compositionally biased region" description="Polar residues" evidence="2">
    <location>
        <begin position="1"/>
        <end position="19"/>
    </location>
</feature>
<accession>A0A375A8G7</accession>
<name>A0A375A8G7_9GAMM</name>
<evidence type="ECO:0000256" key="2">
    <source>
        <dbReference type="SAM" id="MobiDB-lite"/>
    </source>
</evidence>
<dbReference type="EMBL" id="LT615367">
    <property type="protein sequence ID" value="SLM62364.1"/>
    <property type="molecule type" value="Genomic_DNA"/>
</dbReference>
<keyword evidence="4" id="KW-1185">Reference proteome</keyword>
<dbReference type="AlphaFoldDB" id="A0A375A8G7"/>
<evidence type="ECO:0000256" key="1">
    <source>
        <dbReference type="ARBA" id="ARBA00006532"/>
    </source>
</evidence>
<sequence length="188" mass="20874">MAQQQQDVTASETDVNSTGIPGERKEMAWIDGHDQNPAAWLEAQFSHIARERMHRLPFYREGIPVQACGFTLFEQQWIGCLLTPWTLSLLVLPGPGQQWPHREVSTRLALALPCGSVTFVVSESDGGQQYLSCSLMSPLDPSLDAEHALQLAQQSVRMALALPVRDADAPQDLSRRALFGRYRSGHHA</sequence>
<dbReference type="Gene3D" id="3.30.1460.40">
    <property type="entry name" value="[NiFe]-hydrogenase assembly chaperone, HybE"/>
    <property type="match status" value="1"/>
</dbReference>
<dbReference type="Pfam" id="PF11939">
    <property type="entry name" value="NiFe-hyd_HybE"/>
    <property type="match status" value="1"/>
</dbReference>
<reference evidence="3 4" key="1">
    <citation type="submission" date="2016-09" db="EMBL/GenBank/DDBJ databases">
        <authorList>
            <person name="Reverchon S."/>
            <person name="Nasser W."/>
            <person name="Leonard S."/>
            <person name="Brochier C."/>
            <person name="Duprey A."/>
        </authorList>
    </citation>
    <scope>NUCLEOTIDE SEQUENCE [LARGE SCALE GENOMIC DNA]</scope>
    <source>
        <strain evidence="3 4">174/2</strain>
    </source>
</reference>
<evidence type="ECO:0000313" key="3">
    <source>
        <dbReference type="EMBL" id="SLM62364.1"/>
    </source>
</evidence>
<evidence type="ECO:0000313" key="4">
    <source>
        <dbReference type="Proteomes" id="UP000294820"/>
    </source>
</evidence>
<feature type="region of interest" description="Disordered" evidence="2">
    <location>
        <begin position="1"/>
        <end position="22"/>
    </location>
</feature>
<protein>
    <submittedName>
        <fullName evidence="3">Hydrogenase-2 operon protein hybE</fullName>
    </submittedName>
</protein>
<dbReference type="Proteomes" id="UP000294820">
    <property type="component" value="Chromosome 1"/>
</dbReference>
<dbReference type="NCBIfam" id="TIGR03993">
    <property type="entry name" value="hydrog_HybE"/>
    <property type="match status" value="1"/>
</dbReference>
<dbReference type="NCBIfam" id="NF007776">
    <property type="entry name" value="PRK10465.1"/>
    <property type="match status" value="1"/>
</dbReference>
<gene>
    <name evidence="3" type="primary">hybE</name>
    <name evidence="3" type="ORF">DAQ1742_01375</name>
</gene>
<dbReference type="InterPro" id="IPR023994">
    <property type="entry name" value="NiFe-hyd_HybE"/>
</dbReference>
<organism evidence="3 4">
    <name type="scientific">Dickeya aquatica</name>
    <dbReference type="NCBI Taxonomy" id="1401087"/>
    <lineage>
        <taxon>Bacteria</taxon>
        <taxon>Pseudomonadati</taxon>
        <taxon>Pseudomonadota</taxon>
        <taxon>Gammaproteobacteria</taxon>
        <taxon>Enterobacterales</taxon>
        <taxon>Pectobacteriaceae</taxon>
        <taxon>Dickeya</taxon>
    </lineage>
</organism>
<comment type="similarity">
    <text evidence="1">Belongs to the HupJ family.</text>
</comment>
<proteinExistence type="inferred from homology"/>
<dbReference type="InterPro" id="IPR038530">
    <property type="entry name" value="NiFe-hyd_HybE_sf"/>
</dbReference>